<feature type="compositionally biased region" description="Basic and acidic residues" evidence="1">
    <location>
        <begin position="311"/>
        <end position="329"/>
    </location>
</feature>
<feature type="region of interest" description="Disordered" evidence="1">
    <location>
        <begin position="125"/>
        <end position="180"/>
    </location>
</feature>
<reference evidence="3" key="1">
    <citation type="journal article" date="2019" name="Int. J. Syst. Evol. Microbiol.">
        <title>The Global Catalogue of Microorganisms (GCM) 10K type strain sequencing project: providing services to taxonomists for standard genome sequencing and annotation.</title>
        <authorList>
            <consortium name="The Broad Institute Genomics Platform"/>
            <consortium name="The Broad Institute Genome Sequencing Center for Infectious Disease"/>
            <person name="Wu L."/>
            <person name="Ma J."/>
        </authorList>
    </citation>
    <scope>NUCLEOTIDE SEQUENCE [LARGE SCALE GENOMIC DNA]</scope>
    <source>
        <strain evidence="3">JCM 18306</strain>
    </source>
</reference>
<evidence type="ECO:0000313" key="3">
    <source>
        <dbReference type="Proteomes" id="UP001499878"/>
    </source>
</evidence>
<accession>A0ABP9TG58</accession>
<protein>
    <submittedName>
        <fullName evidence="2">Helix-turn-helix domain-containing protein</fullName>
    </submittedName>
</protein>
<proteinExistence type="predicted"/>
<feature type="region of interest" description="Disordered" evidence="1">
    <location>
        <begin position="307"/>
        <end position="358"/>
    </location>
</feature>
<feature type="region of interest" description="Disordered" evidence="1">
    <location>
        <begin position="1"/>
        <end position="33"/>
    </location>
</feature>
<name>A0ABP9TG58_9ACTN</name>
<dbReference type="Proteomes" id="UP001499878">
    <property type="component" value="Unassembled WGS sequence"/>
</dbReference>
<organism evidence="2 3">
    <name type="scientific">Streptomyces thinghirensis</name>
    <dbReference type="NCBI Taxonomy" id="551547"/>
    <lineage>
        <taxon>Bacteria</taxon>
        <taxon>Bacillati</taxon>
        <taxon>Actinomycetota</taxon>
        <taxon>Actinomycetes</taxon>
        <taxon>Kitasatosporales</taxon>
        <taxon>Streptomycetaceae</taxon>
        <taxon>Streptomyces</taxon>
    </lineage>
</organism>
<evidence type="ECO:0000313" key="2">
    <source>
        <dbReference type="EMBL" id="GAA5215134.1"/>
    </source>
</evidence>
<comment type="caution">
    <text evidence="2">The sequence shown here is derived from an EMBL/GenBank/DDBJ whole genome shotgun (WGS) entry which is preliminary data.</text>
</comment>
<feature type="compositionally biased region" description="Low complexity" evidence="1">
    <location>
        <begin position="1"/>
        <end position="20"/>
    </location>
</feature>
<keyword evidence="3" id="KW-1185">Reference proteome</keyword>
<evidence type="ECO:0000256" key="1">
    <source>
        <dbReference type="SAM" id="MobiDB-lite"/>
    </source>
</evidence>
<feature type="compositionally biased region" description="Basic and acidic residues" evidence="1">
    <location>
        <begin position="347"/>
        <end position="358"/>
    </location>
</feature>
<sequence>MDTQNPSAPSRAQSAPAANPTRTRHHVSGGVIHENTRHTTRFVVIGNHLAQHKELSLLAIGLGCHIQSLPTGTGVDIKSLTARFPEGPTRVAAALRELETYGYLRREVVRTPTGRIVTRTVSCNQPTHRREAADTGCSDQPARQLRPAVERTPQPRPPHGTRTRARKALPAVPQPSSKAPSLLQAATDLLTGLRRHDSRLLLSAAETAHLAPGVATWLERDIGSTAVRQALTADLPDEPLRRPAALLAHRLTDRLPPPAPFRAPTAAPPLRHQLRNCEGCDRGFRAPETEDRCRDCGAAKLVDVRVSTQADHGHELVPRPQDPGRSEGRARRRRTGSPAGGAGARPGTRDKVSKAVRA</sequence>
<dbReference type="EMBL" id="BAABJR010000020">
    <property type="protein sequence ID" value="GAA5215134.1"/>
    <property type="molecule type" value="Genomic_DNA"/>
</dbReference>
<gene>
    <name evidence="2" type="ORF">GCM10023323_62970</name>
</gene>